<dbReference type="InterPro" id="IPR007235">
    <property type="entry name" value="Glyco_trans_28_C"/>
</dbReference>
<gene>
    <name evidence="2" type="ORF">UFOPK2754_01870</name>
</gene>
<dbReference type="Pfam" id="PF04101">
    <property type="entry name" value="Glyco_tran_28_C"/>
    <property type="match status" value="1"/>
</dbReference>
<evidence type="ECO:0000259" key="1">
    <source>
        <dbReference type="Pfam" id="PF04101"/>
    </source>
</evidence>
<dbReference type="PANTHER" id="PTHR21015">
    <property type="entry name" value="UDP-N-ACETYLGLUCOSAMINE--N-ACETYLMURAMYL-(PENTAPEPTIDE) PYROPHOSPHORYL-UNDECAPRENOL N-ACETYLGLUCOSAMINE TRANSFERASE 1"/>
    <property type="match status" value="1"/>
</dbReference>
<dbReference type="PANTHER" id="PTHR21015:SF22">
    <property type="entry name" value="GLYCOSYLTRANSFERASE"/>
    <property type="match status" value="1"/>
</dbReference>
<evidence type="ECO:0000313" key="2">
    <source>
        <dbReference type="EMBL" id="CAB4752147.1"/>
    </source>
</evidence>
<feature type="domain" description="Glycosyl transferase family 28 C-terminal" evidence="1">
    <location>
        <begin position="2"/>
        <end position="106"/>
    </location>
</feature>
<reference evidence="2" key="1">
    <citation type="submission" date="2020-05" db="EMBL/GenBank/DDBJ databases">
        <authorList>
            <person name="Chiriac C."/>
            <person name="Salcher M."/>
            <person name="Ghai R."/>
            <person name="Kavagutti S V."/>
        </authorList>
    </citation>
    <scope>NUCLEOTIDE SEQUENCE</scope>
</reference>
<name>A0A6J6U0J0_9ZZZZ</name>
<sequence>MRYEDDMPSLYAAADVAVCRSGASSVAELAVVGLASVLVPLPGAPGDHQTANARALVDAGAAMLVADATLDTALLASILAPLVRDPAALARMSHNAEAVAHQNAAHAVAEIVEECARG</sequence>
<proteinExistence type="predicted"/>
<dbReference type="CDD" id="cd03785">
    <property type="entry name" value="GT28_MurG"/>
    <property type="match status" value="1"/>
</dbReference>
<dbReference type="EMBL" id="CAEZYR010000069">
    <property type="protein sequence ID" value="CAB4752147.1"/>
    <property type="molecule type" value="Genomic_DNA"/>
</dbReference>
<dbReference type="AlphaFoldDB" id="A0A6J6U0J0"/>
<dbReference type="GO" id="GO:0016758">
    <property type="term" value="F:hexosyltransferase activity"/>
    <property type="evidence" value="ECO:0007669"/>
    <property type="project" value="InterPro"/>
</dbReference>
<dbReference type="Gene3D" id="3.40.50.2000">
    <property type="entry name" value="Glycogen Phosphorylase B"/>
    <property type="match status" value="1"/>
</dbReference>
<dbReference type="SUPFAM" id="SSF53756">
    <property type="entry name" value="UDP-Glycosyltransferase/glycogen phosphorylase"/>
    <property type="match status" value="1"/>
</dbReference>
<accession>A0A6J6U0J0</accession>
<protein>
    <submittedName>
        <fullName evidence="2">Unannotated protein</fullName>
    </submittedName>
</protein>
<organism evidence="2">
    <name type="scientific">freshwater metagenome</name>
    <dbReference type="NCBI Taxonomy" id="449393"/>
    <lineage>
        <taxon>unclassified sequences</taxon>
        <taxon>metagenomes</taxon>
        <taxon>ecological metagenomes</taxon>
    </lineage>
</organism>